<dbReference type="NCBIfam" id="NF003996">
    <property type="entry name" value="PRK05472.2-5"/>
    <property type="match status" value="1"/>
</dbReference>
<protein>
    <recommendedName>
        <fullName evidence="6">Redox-sensing transcriptional repressor Rex</fullName>
    </recommendedName>
</protein>
<comment type="subunit">
    <text evidence="6">Homodimer.</text>
</comment>
<dbReference type="InterPro" id="IPR036291">
    <property type="entry name" value="NAD(P)-bd_dom_sf"/>
</dbReference>
<dbReference type="NCBIfam" id="NF003995">
    <property type="entry name" value="PRK05472.2-4"/>
    <property type="match status" value="1"/>
</dbReference>
<dbReference type="KEGG" id="bhy:BHWA1_01894"/>
<dbReference type="GO" id="GO:0003677">
    <property type="term" value="F:DNA binding"/>
    <property type="evidence" value="ECO:0007669"/>
    <property type="project" value="UniProtKB-UniRule"/>
</dbReference>
<sequence length="199" mass="22115">MKSFGFIKAYSNNLGDAIGITSVQVRKDFSLFNISGNKKGGYNIDDLLEQIDSILGKQISHNIILVGYGKIGKALINYRGFESESIKIVAAFDHNPEKIDRNASTPILPIEELKDFIINNKIEIAILTVPDLEAQRMFDVICNAGIKGVLNFAPIKLLERPDCIINDVNIADEIESLFYFINDVKDTSSSSSKKNKEKS</sequence>
<dbReference type="EMBL" id="CP001357">
    <property type="protein sequence ID" value="ACN84357.1"/>
    <property type="molecule type" value="Genomic_DNA"/>
</dbReference>
<evidence type="ECO:0000256" key="4">
    <source>
        <dbReference type="ARBA" id="ARBA00023125"/>
    </source>
</evidence>
<feature type="binding site" evidence="6">
    <location>
        <begin position="67"/>
        <end position="72"/>
    </location>
    <ligand>
        <name>NAD(+)</name>
        <dbReference type="ChEBI" id="CHEBI:57540"/>
    </ligand>
</feature>
<dbReference type="SUPFAM" id="SSF46785">
    <property type="entry name" value="Winged helix' DNA-binding domain"/>
    <property type="match status" value="1"/>
</dbReference>
<dbReference type="Proteomes" id="UP000001803">
    <property type="component" value="Chromosome"/>
</dbReference>
<keyword evidence="3 6" id="KW-0805">Transcription regulation</keyword>
<proteinExistence type="inferred from homology"/>
<dbReference type="PANTHER" id="PTHR35786:SF1">
    <property type="entry name" value="REDOX-SENSING TRANSCRIPTIONAL REPRESSOR REX 1"/>
    <property type="match status" value="1"/>
</dbReference>
<reference evidence="8 9" key="1">
    <citation type="journal article" date="2009" name="PLoS ONE">
        <title>Genome sequence of the pathogenic intestinal spirochete Brachyspira hyodysenteriae reveals adaptations to its lifestyle in the porcine large intestine.</title>
        <authorList>
            <person name="Bellgard M.I."/>
            <person name="Wanchanthuek P."/>
            <person name="La T."/>
            <person name="Ryan K."/>
            <person name="Moolhuijzen P."/>
            <person name="Albertyn Z."/>
            <person name="Shaban B."/>
            <person name="Motro Y."/>
            <person name="Dunn D.S."/>
            <person name="Schibeci D."/>
            <person name="Hunter A."/>
            <person name="Barrero R."/>
            <person name="Phillips N.D."/>
            <person name="Hampson D.J."/>
        </authorList>
    </citation>
    <scope>NUCLEOTIDE SEQUENCE [LARGE SCALE GENOMIC DNA]</scope>
    <source>
        <strain evidence="9">ATCC 49526 / WA1</strain>
    </source>
</reference>
<gene>
    <name evidence="6" type="primary">rex</name>
    <name evidence="8" type="ordered locus">BHWA1_01894</name>
</gene>
<evidence type="ECO:0000259" key="7">
    <source>
        <dbReference type="SMART" id="SM00881"/>
    </source>
</evidence>
<evidence type="ECO:0000256" key="1">
    <source>
        <dbReference type="ARBA" id="ARBA00022490"/>
    </source>
</evidence>
<comment type="function">
    <text evidence="6">Modulates transcription in response to changes in cellular NADH/NAD(+) redox state.</text>
</comment>
<comment type="subcellular location">
    <subcellularLocation>
        <location evidence="6">Cytoplasm</location>
    </subcellularLocation>
</comment>
<evidence type="ECO:0000256" key="6">
    <source>
        <dbReference type="HAMAP-Rule" id="MF_01131"/>
    </source>
</evidence>
<dbReference type="SMART" id="SM00881">
    <property type="entry name" value="CoA_binding"/>
    <property type="match status" value="1"/>
</dbReference>
<evidence type="ECO:0000256" key="2">
    <source>
        <dbReference type="ARBA" id="ARBA00022491"/>
    </source>
</evidence>
<evidence type="ECO:0000256" key="3">
    <source>
        <dbReference type="ARBA" id="ARBA00023015"/>
    </source>
</evidence>
<keyword evidence="2 6" id="KW-0678">Repressor</keyword>
<dbReference type="SUPFAM" id="SSF51735">
    <property type="entry name" value="NAD(P)-binding Rossmann-fold domains"/>
    <property type="match status" value="1"/>
</dbReference>
<name>A0A3B6VCB5_BRAHW</name>
<dbReference type="STRING" id="565034.BHWA1_01894"/>
<dbReference type="Gene3D" id="1.10.10.10">
    <property type="entry name" value="Winged helix-like DNA-binding domain superfamily/Winged helix DNA-binding domain"/>
    <property type="match status" value="1"/>
</dbReference>
<dbReference type="InterPro" id="IPR036390">
    <property type="entry name" value="WH_DNA-bd_sf"/>
</dbReference>
<dbReference type="AlphaFoldDB" id="A0A3B6VCB5"/>
<evidence type="ECO:0000313" key="9">
    <source>
        <dbReference type="Proteomes" id="UP000001803"/>
    </source>
</evidence>
<feature type="domain" description="CoA-binding" evidence="7">
    <location>
        <begin position="56"/>
        <end position="156"/>
    </location>
</feature>
<evidence type="ECO:0000256" key="5">
    <source>
        <dbReference type="ARBA" id="ARBA00023163"/>
    </source>
</evidence>
<dbReference type="GO" id="GO:0005737">
    <property type="term" value="C:cytoplasm"/>
    <property type="evidence" value="ECO:0007669"/>
    <property type="project" value="UniProtKB-SubCell"/>
</dbReference>
<comment type="similarity">
    <text evidence="6">Belongs to the transcriptional regulatory Rex family.</text>
</comment>
<dbReference type="Pfam" id="PF02629">
    <property type="entry name" value="CoA_binding"/>
    <property type="match status" value="1"/>
</dbReference>
<dbReference type="GO" id="GO:0051775">
    <property type="term" value="P:response to redox state"/>
    <property type="evidence" value="ECO:0007669"/>
    <property type="project" value="InterPro"/>
</dbReference>
<dbReference type="InterPro" id="IPR022876">
    <property type="entry name" value="Tscrpt_rep_Rex"/>
</dbReference>
<dbReference type="InterPro" id="IPR003781">
    <property type="entry name" value="CoA-bd"/>
</dbReference>
<dbReference type="Gene3D" id="3.40.50.720">
    <property type="entry name" value="NAD(P)-binding Rossmann-like Domain"/>
    <property type="match status" value="1"/>
</dbReference>
<comment type="caution">
    <text evidence="6">Lacks conserved residue(s) required for the propagation of feature annotation.</text>
</comment>
<accession>A0A3B6VCB5</accession>
<dbReference type="GO" id="GO:0045892">
    <property type="term" value="P:negative regulation of DNA-templated transcription"/>
    <property type="evidence" value="ECO:0007669"/>
    <property type="project" value="InterPro"/>
</dbReference>
<keyword evidence="4 6" id="KW-0238">DNA-binding</keyword>
<keyword evidence="9" id="KW-1185">Reference proteome</keyword>
<keyword evidence="6" id="KW-0520">NAD</keyword>
<evidence type="ECO:0000313" key="8">
    <source>
        <dbReference type="EMBL" id="ACN84357.1"/>
    </source>
</evidence>
<dbReference type="GO" id="GO:0003700">
    <property type="term" value="F:DNA-binding transcription factor activity"/>
    <property type="evidence" value="ECO:0007669"/>
    <property type="project" value="UniProtKB-UniRule"/>
</dbReference>
<dbReference type="PANTHER" id="PTHR35786">
    <property type="entry name" value="REDOX-SENSING TRANSCRIPTIONAL REPRESSOR REX"/>
    <property type="match status" value="1"/>
</dbReference>
<keyword evidence="1 6" id="KW-0963">Cytoplasm</keyword>
<organism evidence="8 9">
    <name type="scientific">Brachyspira hyodysenteriae (strain ATCC 49526 / WA1)</name>
    <dbReference type="NCBI Taxonomy" id="565034"/>
    <lineage>
        <taxon>Bacteria</taxon>
        <taxon>Pseudomonadati</taxon>
        <taxon>Spirochaetota</taxon>
        <taxon>Spirochaetia</taxon>
        <taxon>Brachyspirales</taxon>
        <taxon>Brachyspiraceae</taxon>
        <taxon>Brachyspira</taxon>
    </lineage>
</organism>
<dbReference type="InterPro" id="IPR036388">
    <property type="entry name" value="WH-like_DNA-bd_sf"/>
</dbReference>
<dbReference type="HAMAP" id="MF_01131">
    <property type="entry name" value="Rex"/>
    <property type="match status" value="1"/>
</dbReference>
<dbReference type="NCBIfam" id="NF003994">
    <property type="entry name" value="PRK05472.2-3"/>
    <property type="match status" value="1"/>
</dbReference>
<keyword evidence="5 6" id="KW-0804">Transcription</keyword>